<evidence type="ECO:0000259" key="1">
    <source>
        <dbReference type="Pfam" id="PF00078"/>
    </source>
</evidence>
<dbReference type="AlphaFoldDB" id="A0A225VWU4"/>
<protein>
    <submittedName>
        <fullName evidence="2">DNA/RNA polymerase</fullName>
    </submittedName>
</protein>
<keyword evidence="3" id="KW-1185">Reference proteome</keyword>
<dbReference type="STRING" id="4795.A0A225VWU4"/>
<organism evidence="2 3">
    <name type="scientific">Phytophthora megakarya</name>
    <dbReference type="NCBI Taxonomy" id="4795"/>
    <lineage>
        <taxon>Eukaryota</taxon>
        <taxon>Sar</taxon>
        <taxon>Stramenopiles</taxon>
        <taxon>Oomycota</taxon>
        <taxon>Peronosporomycetes</taxon>
        <taxon>Peronosporales</taxon>
        <taxon>Peronosporaceae</taxon>
        <taxon>Phytophthora</taxon>
    </lineage>
</organism>
<dbReference type="InterPro" id="IPR053134">
    <property type="entry name" value="RNA-dir_DNA_polymerase"/>
</dbReference>
<comment type="caution">
    <text evidence="2">The sequence shown here is derived from an EMBL/GenBank/DDBJ whole genome shotgun (WGS) entry which is preliminary data.</text>
</comment>
<sequence>MVQAGIIRPSTSAFCAPMFCVKEPVCNYLPVIPMSRMKDMIDEMGGSYSFSHMDLLWGYYQVKLHESDIPFTAFRCPMYLVTPMGLSGSPGTFNRLLQRVFCDYVMRVYFDGIYVYTQDQNAQKHVNVLDRVLMRCQEQQLYVKLSKCQFGVEEIRCLGDFVGRNGVHMGSDKCMSQDFALILHRLQARCMRVLRVYARKKPCT</sequence>
<dbReference type="PANTHER" id="PTHR24559:SF444">
    <property type="entry name" value="REVERSE TRANSCRIPTASE DOMAIN-CONTAINING PROTEIN"/>
    <property type="match status" value="1"/>
</dbReference>
<dbReference type="Gene3D" id="3.30.70.270">
    <property type="match status" value="1"/>
</dbReference>
<reference evidence="3" key="1">
    <citation type="submission" date="2017-03" db="EMBL/GenBank/DDBJ databases">
        <title>Phytopthora megakarya and P. palmivora, two closely related causual agents of cacao black pod achieved similar genome size and gene model numbers by different mechanisms.</title>
        <authorList>
            <person name="Ali S."/>
            <person name="Shao J."/>
            <person name="Larry D.J."/>
            <person name="Kronmiller B."/>
            <person name="Shen D."/>
            <person name="Strem M.D."/>
            <person name="Melnick R.L."/>
            <person name="Guiltinan M.J."/>
            <person name="Tyler B.M."/>
            <person name="Meinhardt L.W."/>
            <person name="Bailey B.A."/>
        </authorList>
    </citation>
    <scope>NUCLEOTIDE SEQUENCE [LARGE SCALE GENOMIC DNA]</scope>
    <source>
        <strain evidence="3">zdho120</strain>
    </source>
</reference>
<dbReference type="Proteomes" id="UP000198211">
    <property type="component" value="Unassembled WGS sequence"/>
</dbReference>
<feature type="domain" description="Reverse transcriptase" evidence="1">
    <location>
        <begin position="38"/>
        <end position="159"/>
    </location>
</feature>
<evidence type="ECO:0000313" key="2">
    <source>
        <dbReference type="EMBL" id="OWZ09916.1"/>
    </source>
</evidence>
<dbReference type="InterPro" id="IPR043502">
    <property type="entry name" value="DNA/RNA_pol_sf"/>
</dbReference>
<dbReference type="OrthoDB" id="437338at2759"/>
<dbReference type="InterPro" id="IPR043128">
    <property type="entry name" value="Rev_trsase/Diguanyl_cyclase"/>
</dbReference>
<dbReference type="Pfam" id="PF00078">
    <property type="entry name" value="RVT_1"/>
    <property type="match status" value="1"/>
</dbReference>
<proteinExistence type="predicted"/>
<gene>
    <name evidence="2" type="ORF">PHMEG_00017306</name>
</gene>
<dbReference type="SUPFAM" id="SSF56672">
    <property type="entry name" value="DNA/RNA polymerases"/>
    <property type="match status" value="1"/>
</dbReference>
<dbReference type="EMBL" id="NBNE01002622">
    <property type="protein sequence ID" value="OWZ09916.1"/>
    <property type="molecule type" value="Genomic_DNA"/>
</dbReference>
<dbReference type="Gene3D" id="3.10.10.10">
    <property type="entry name" value="HIV Type 1 Reverse Transcriptase, subunit A, domain 1"/>
    <property type="match status" value="1"/>
</dbReference>
<name>A0A225VWU4_9STRA</name>
<evidence type="ECO:0000313" key="3">
    <source>
        <dbReference type="Proteomes" id="UP000198211"/>
    </source>
</evidence>
<dbReference type="InterPro" id="IPR000477">
    <property type="entry name" value="RT_dom"/>
</dbReference>
<dbReference type="CDD" id="cd01647">
    <property type="entry name" value="RT_LTR"/>
    <property type="match status" value="1"/>
</dbReference>
<accession>A0A225VWU4</accession>
<dbReference type="PANTHER" id="PTHR24559">
    <property type="entry name" value="TRANSPOSON TY3-I GAG-POL POLYPROTEIN"/>
    <property type="match status" value="1"/>
</dbReference>